<keyword evidence="1" id="KW-0812">Transmembrane</keyword>
<keyword evidence="1" id="KW-1133">Transmembrane helix</keyword>
<dbReference type="RefSeq" id="WP_150895285.1">
    <property type="nucleotide sequence ID" value="NZ_VXDD01000001.1"/>
</dbReference>
<feature type="transmembrane region" description="Helical" evidence="1">
    <location>
        <begin position="74"/>
        <end position="94"/>
    </location>
</feature>
<dbReference type="Proteomes" id="UP000326687">
    <property type="component" value="Unassembled WGS sequence"/>
</dbReference>
<gene>
    <name evidence="2" type="ORF">F2Z80_09305</name>
</gene>
<sequence length="125" mass="13922">MNNKTFLSLHSIIYAGFAIALFFLPTVMWPMYGVEINDKYAYFLSQHTSIFLGGIAAITWLLRDIEPSVSAKKLVQALVVTNMLGAIITLYAAFTGIFAGFGWSDPAFFSFLSILSIRQLQLQKS</sequence>
<evidence type="ECO:0000313" key="3">
    <source>
        <dbReference type="Proteomes" id="UP000326687"/>
    </source>
</evidence>
<accession>A0A5N3SB93</accession>
<dbReference type="EMBL" id="VXDD01000001">
    <property type="protein sequence ID" value="KAB0304120.1"/>
    <property type="molecule type" value="Genomic_DNA"/>
</dbReference>
<feature type="transmembrane region" description="Helical" evidence="1">
    <location>
        <begin position="40"/>
        <end position="62"/>
    </location>
</feature>
<name>A0A5N3SB93_9VIBR</name>
<evidence type="ECO:0000313" key="2">
    <source>
        <dbReference type="EMBL" id="KAB0304120.1"/>
    </source>
</evidence>
<evidence type="ECO:0000256" key="1">
    <source>
        <dbReference type="SAM" id="Phobius"/>
    </source>
</evidence>
<dbReference type="AlphaFoldDB" id="A0A5N3SB93"/>
<organism evidence="2 3">
    <name type="scientific">Vibrio fortis</name>
    <dbReference type="NCBI Taxonomy" id="212667"/>
    <lineage>
        <taxon>Bacteria</taxon>
        <taxon>Pseudomonadati</taxon>
        <taxon>Pseudomonadota</taxon>
        <taxon>Gammaproteobacteria</taxon>
        <taxon>Vibrionales</taxon>
        <taxon>Vibrionaceae</taxon>
        <taxon>Vibrio</taxon>
    </lineage>
</organism>
<reference evidence="2 3" key="1">
    <citation type="submission" date="2019-09" db="EMBL/GenBank/DDBJ databases">
        <title>Vibrio Fortis S7-72.</title>
        <authorList>
            <person name="Das S.K."/>
        </authorList>
    </citation>
    <scope>NUCLEOTIDE SEQUENCE [LARGE SCALE GENOMIC DNA]</scope>
    <source>
        <strain evidence="2 3">S7-72</strain>
    </source>
</reference>
<protein>
    <submittedName>
        <fullName evidence="2">Uncharacterized protein</fullName>
    </submittedName>
</protein>
<proteinExistence type="predicted"/>
<comment type="caution">
    <text evidence="2">The sequence shown here is derived from an EMBL/GenBank/DDBJ whole genome shotgun (WGS) entry which is preliminary data.</text>
</comment>
<keyword evidence="1" id="KW-0472">Membrane</keyword>
<feature type="transmembrane region" description="Helical" evidence="1">
    <location>
        <begin position="12"/>
        <end position="34"/>
    </location>
</feature>